<dbReference type="SUPFAM" id="SSF81383">
    <property type="entry name" value="F-box domain"/>
    <property type="match status" value="1"/>
</dbReference>
<name>A0A165YRF5_9AGAM</name>
<proteinExistence type="predicted"/>
<reference evidence="2 3" key="1">
    <citation type="journal article" date="2016" name="Mol. Biol. Evol.">
        <title>Comparative Genomics of Early-Diverging Mushroom-Forming Fungi Provides Insights into the Origins of Lignocellulose Decay Capabilities.</title>
        <authorList>
            <person name="Nagy L.G."/>
            <person name="Riley R."/>
            <person name="Tritt A."/>
            <person name="Adam C."/>
            <person name="Daum C."/>
            <person name="Floudas D."/>
            <person name="Sun H."/>
            <person name="Yadav J.S."/>
            <person name="Pangilinan J."/>
            <person name="Larsson K.H."/>
            <person name="Matsuura K."/>
            <person name="Barry K."/>
            <person name="Labutti K."/>
            <person name="Kuo R."/>
            <person name="Ohm R.A."/>
            <person name="Bhattacharya S.S."/>
            <person name="Shirouzu T."/>
            <person name="Yoshinaga Y."/>
            <person name="Martin F.M."/>
            <person name="Grigoriev I.V."/>
            <person name="Hibbett D.S."/>
        </authorList>
    </citation>
    <scope>NUCLEOTIDE SEQUENCE [LARGE SCALE GENOMIC DNA]</scope>
    <source>
        <strain evidence="2 3">HHB10207 ss-3</strain>
    </source>
</reference>
<dbReference type="InterPro" id="IPR001810">
    <property type="entry name" value="F-box_dom"/>
</dbReference>
<dbReference type="OrthoDB" id="3018431at2759"/>
<dbReference type="CDD" id="cd09917">
    <property type="entry name" value="F-box_SF"/>
    <property type="match status" value="1"/>
</dbReference>
<dbReference type="PROSITE" id="PS50181">
    <property type="entry name" value="FBOX"/>
    <property type="match status" value="1"/>
</dbReference>
<evidence type="ECO:0000313" key="3">
    <source>
        <dbReference type="Proteomes" id="UP000076798"/>
    </source>
</evidence>
<feature type="domain" description="F-box" evidence="1">
    <location>
        <begin position="3"/>
        <end position="50"/>
    </location>
</feature>
<dbReference type="Proteomes" id="UP000076798">
    <property type="component" value="Unassembled WGS sequence"/>
</dbReference>
<evidence type="ECO:0000259" key="1">
    <source>
        <dbReference type="PROSITE" id="PS50181"/>
    </source>
</evidence>
<sequence length="491" mass="55062">MASSKLQGLPTELIFAILDGASLRDLHAISQTCQRLHNIATTSRQFWANAADKDILPLPTGYTFDTIPVEQIFSIAARGIGWQKVTNNEPAKPRRYLPYAVEDEKVRLNLLALPGNSWYIEQRVSGSHIKRAEPGWENVAYLIPLPGDTVPNFRGSVIGGGDMNLVTSIRLPGEIFKTQRILHIMKMHFPDERQGPAEPYLKDRSQIVLPHPAFNSIIEDKIFLTATIERSCSRLLLLNRLTNIGLILNYPDQDPDSQEEPTRWVASISLNEKAQKIVVVSLNQGEGDRESGQLIEKIDLVDIPDDLFGEQELGATNTPSEAIWTNRAMTISHSFTVPEYDAKAISHLPSKLPPSAIRLTTFTFKKPENLDSDEPSQIQQFGSLYIDNDNLLVFYTHELDGADINTFSDNPYRANGVSQLLGIERKTKGEILELCFVKPGSTVKQKCRLVPPDDIPGMTGYAVEGFDTTRGRLFIKVFREGEKYIHYAVQY</sequence>
<keyword evidence="3" id="KW-1185">Reference proteome</keyword>
<protein>
    <recommendedName>
        <fullName evidence="1">F-box domain-containing protein</fullName>
    </recommendedName>
</protein>
<gene>
    <name evidence="2" type="ORF">SISSUDRAFT_1054112</name>
</gene>
<evidence type="ECO:0000313" key="2">
    <source>
        <dbReference type="EMBL" id="KZT33523.1"/>
    </source>
</evidence>
<dbReference type="EMBL" id="KV428235">
    <property type="protein sequence ID" value="KZT33523.1"/>
    <property type="molecule type" value="Genomic_DNA"/>
</dbReference>
<organism evidence="2 3">
    <name type="scientific">Sistotremastrum suecicum HHB10207 ss-3</name>
    <dbReference type="NCBI Taxonomy" id="1314776"/>
    <lineage>
        <taxon>Eukaryota</taxon>
        <taxon>Fungi</taxon>
        <taxon>Dikarya</taxon>
        <taxon>Basidiomycota</taxon>
        <taxon>Agaricomycotina</taxon>
        <taxon>Agaricomycetes</taxon>
        <taxon>Sistotremastrales</taxon>
        <taxon>Sistotremastraceae</taxon>
        <taxon>Sistotremastrum</taxon>
    </lineage>
</organism>
<accession>A0A165YRF5</accession>
<dbReference type="AlphaFoldDB" id="A0A165YRF5"/>
<dbReference type="InterPro" id="IPR036047">
    <property type="entry name" value="F-box-like_dom_sf"/>
</dbReference>
<dbReference type="Pfam" id="PF12937">
    <property type="entry name" value="F-box-like"/>
    <property type="match status" value="1"/>
</dbReference>